<protein>
    <submittedName>
        <fullName evidence="3">Uncharacterized protein LOC117654268 isoform X1</fullName>
    </submittedName>
</protein>
<dbReference type="InterPro" id="IPR001810">
    <property type="entry name" value="F-box_dom"/>
</dbReference>
<dbReference type="Pfam" id="PF12937">
    <property type="entry name" value="F-box-like"/>
    <property type="match status" value="1"/>
</dbReference>
<accession>A0A6P9AM15</accession>
<dbReference type="InParanoid" id="A0A6P9AM15"/>
<gene>
    <name evidence="3" type="primary">LOC117654268</name>
</gene>
<dbReference type="RefSeq" id="XP_034256611.1">
    <property type="nucleotide sequence ID" value="XM_034400720.1"/>
</dbReference>
<dbReference type="InterPro" id="IPR036047">
    <property type="entry name" value="F-box-like_dom_sf"/>
</dbReference>
<dbReference type="InterPro" id="IPR032675">
    <property type="entry name" value="LRR_dom_sf"/>
</dbReference>
<organism evidence="3">
    <name type="scientific">Thrips palmi</name>
    <name type="common">Melon thrips</name>
    <dbReference type="NCBI Taxonomy" id="161013"/>
    <lineage>
        <taxon>Eukaryota</taxon>
        <taxon>Metazoa</taxon>
        <taxon>Ecdysozoa</taxon>
        <taxon>Arthropoda</taxon>
        <taxon>Hexapoda</taxon>
        <taxon>Insecta</taxon>
        <taxon>Pterygota</taxon>
        <taxon>Neoptera</taxon>
        <taxon>Paraneoptera</taxon>
        <taxon>Thysanoptera</taxon>
        <taxon>Terebrantia</taxon>
        <taxon>Thripoidea</taxon>
        <taxon>Thripidae</taxon>
        <taxon>Thrips</taxon>
    </lineage>
</organism>
<dbReference type="GeneID" id="117654268"/>
<feature type="domain" description="F-box" evidence="1">
    <location>
        <begin position="93"/>
        <end position="139"/>
    </location>
</feature>
<reference evidence="3" key="1">
    <citation type="submission" date="2025-08" db="UniProtKB">
        <authorList>
            <consortium name="RefSeq"/>
        </authorList>
    </citation>
    <scope>IDENTIFICATION</scope>
    <source>
        <tissue evidence="3">Total insect</tissue>
    </source>
</reference>
<dbReference type="Gene3D" id="3.80.10.10">
    <property type="entry name" value="Ribonuclease Inhibitor"/>
    <property type="match status" value="1"/>
</dbReference>
<sequence length="530" mass="58327">MLARLLVAHDLLVKHSRSSGWRDLCSRRRIRLAACVNRGCSLDCQVRGCGGTTGDEDLDAVKILRRRAMDHSANVADLSNSESTSSTASGMDTLRLLSLPDDALLAVLAYLSPRELFCCRVACRCLSELCLHPDLWRSVELRYAPLKGRGATRGLMRAALSLAPCLRKVFVEGEAELVEAVASMLSATACVIAGLKLSITGSSGVALARTILQAVHSLGGLKVVDLETSAALDTTDPELLHLVYNLQGLRELKIFIGHNEMPQQALLSRQEPSLTSFWYCSTSTVYSEPWLSVFLETHAATLEEVDLTEYCGDDEVYLTLRTLPKLRSVNCPPVPAALDFIRQSSQLRSVAFTPDLIDAINFPATGALQALTESRSVDVLEALYLYTLMSDPDLMALAACLPRLPALRHLSFQETPSDDFLRAVTPKSAPRLTTLTIWCEEDCLLAWVRSTRIQDLLQRNPQLHLKVWEDPYGDEDSDRISCDCWFCDKERIPVSAFSLHRRTADCPRGCLQVAELPCSSVVSAVSSNGE</sequence>
<evidence type="ECO:0000313" key="3">
    <source>
        <dbReference type="RefSeq" id="XP_034256611.1"/>
    </source>
</evidence>
<dbReference type="AlphaFoldDB" id="A0A6P9AM15"/>
<dbReference type="SUPFAM" id="SSF81383">
    <property type="entry name" value="F-box domain"/>
    <property type="match status" value="1"/>
</dbReference>
<keyword evidence="2" id="KW-1185">Reference proteome</keyword>
<dbReference type="KEGG" id="tpal:117654268"/>
<proteinExistence type="predicted"/>
<dbReference type="Proteomes" id="UP000515158">
    <property type="component" value="Unplaced"/>
</dbReference>
<name>A0A6P9AM15_THRPL</name>
<evidence type="ECO:0000259" key="1">
    <source>
        <dbReference type="PROSITE" id="PS50181"/>
    </source>
</evidence>
<dbReference type="PROSITE" id="PS50181">
    <property type="entry name" value="FBOX"/>
    <property type="match status" value="1"/>
</dbReference>
<evidence type="ECO:0000313" key="2">
    <source>
        <dbReference type="Proteomes" id="UP000515158"/>
    </source>
</evidence>